<feature type="coiled-coil region" evidence="1">
    <location>
        <begin position="865"/>
        <end position="929"/>
    </location>
</feature>
<feature type="coiled-coil region" evidence="1">
    <location>
        <begin position="770"/>
        <end position="804"/>
    </location>
</feature>
<feature type="coiled-coil region" evidence="1">
    <location>
        <begin position="285"/>
        <end position="312"/>
    </location>
</feature>
<dbReference type="PANTHER" id="PTHR41259">
    <property type="entry name" value="DOUBLE-STRAND BREAK REPAIR RAD50 ATPASE, PUTATIVE-RELATED"/>
    <property type="match status" value="1"/>
</dbReference>
<feature type="coiled-coil region" evidence="1">
    <location>
        <begin position="633"/>
        <end position="681"/>
    </location>
</feature>
<evidence type="ECO:0000256" key="1">
    <source>
        <dbReference type="SAM" id="Coils"/>
    </source>
</evidence>
<organism evidence="3 4">
    <name type="scientific">Paenibacillus aurantiacus</name>
    <dbReference type="NCBI Taxonomy" id="1936118"/>
    <lineage>
        <taxon>Bacteria</taxon>
        <taxon>Bacillati</taxon>
        <taxon>Bacillota</taxon>
        <taxon>Bacilli</taxon>
        <taxon>Bacillales</taxon>
        <taxon>Paenibacillaceae</taxon>
        <taxon>Paenibacillus</taxon>
    </lineage>
</organism>
<comment type="caution">
    <text evidence="3">The sequence shown here is derived from an EMBL/GenBank/DDBJ whole genome shotgun (WGS) entry which is preliminary data.</text>
</comment>
<reference evidence="3 4" key="1">
    <citation type="submission" date="2024-09" db="EMBL/GenBank/DDBJ databases">
        <authorList>
            <person name="Sun Q."/>
            <person name="Mori K."/>
        </authorList>
    </citation>
    <scope>NUCLEOTIDE SEQUENCE [LARGE SCALE GENOMIC DNA]</scope>
    <source>
        <strain evidence="3 4">TISTR 2452</strain>
    </source>
</reference>
<evidence type="ECO:0000313" key="4">
    <source>
        <dbReference type="Proteomes" id="UP001589747"/>
    </source>
</evidence>
<sequence>MRWSGIHIEGFGKWSDYRLRLGEGPTVIYGPNEAGKSSILGFARSMLYGFASKANKAERQEPLHGGKHGGRLYFRDAQGMPYVLERYASASGKVVLKRLDEEDGIARDGNDIVMSQAQWERQFLGGISERVYRELFAITLTELQAIGMLEGDELGKQLYHAGWSGGAAAALAEKQLTGQLDALYRPKGSTQPLNRAAKAWDELETELRRMADPIEAYHRLTLQIEEEAALLRQEEVALSSLRADHALLRRAVAQHGLWLDKRALILEQERLASWPLLPADLRHRYEALTDRRAKLLTEIARLDAQCDECRTRLSLLASDEGILEDAETIEHLLLSARGIASMREESAELAAEIREHRDALERLLGRISPQWTQEHLRSFRAAVEDRDTLRHWRAREAELMREKETAEALLRNVSPDIRELHKQLQMWQRDMESLQAPRSGIELLPPSAEALQTAARVYEAAIREWELAELRDRQETEAAPSRRENNDPAVRLFWAAASVMGLACALLFWADWRTLAATAGTLAAASMLGALYWPKPQATTRRAGGAGADQRAAAAHRLTSAVGTLVAEPGPILAALGMGTGGRLSDRGSVGRSARSRGAAIESLVKGESEAAAAIGGRIEDVRASIRDAIEQRLEQLRDVARLRDRMKEAETRMSRLQAQEQDARLRLADTIQELNALNAQREGWLESKGLPHTLTVDGAVEMLNLAEQGQERMQHATRTALKLDELTSRISRFGQEVGAIAARCGMRAERVKEEPEVVIRQLHTLAQRQSAVSVEARSLRDQLENLNSQAAQLTAELAVQDTQLEEWHAMAGSANGLDFVHGLEASERRRSLAASIIRLDAELGAGLTAEQHQQINRWYAASDAESLRLQDERTSEELAKLERVYRSRSEQIGRLRQELETLVRHDEKQRLTEEREQTAAVVDELSQQYLVRAAAVAMIRRTKRIMEEKRQPGVLREASRFMARLSHGRYTRIVIPDGAQTVYLHTPDNRVVDSVHVSRGTAEQVYLSMRLALADEASASAGLPMLLDDLFVNFDRARLEAAVEIVKELADRRQLLIMTCHPHIKQLLLEAMPAAQLVELTS</sequence>
<dbReference type="Gene3D" id="3.40.50.300">
    <property type="entry name" value="P-loop containing nucleotide triphosphate hydrolases"/>
    <property type="match status" value="2"/>
</dbReference>
<feature type="domain" description="YhaN AAA" evidence="2">
    <location>
        <begin position="1"/>
        <end position="209"/>
    </location>
</feature>
<dbReference type="EMBL" id="JBHMDO010000024">
    <property type="protein sequence ID" value="MFB9327134.1"/>
    <property type="molecule type" value="Genomic_DNA"/>
</dbReference>
<dbReference type="RefSeq" id="WP_377495131.1">
    <property type="nucleotide sequence ID" value="NZ_JBHMDO010000024.1"/>
</dbReference>
<keyword evidence="1" id="KW-0175">Coiled coil</keyword>
<evidence type="ECO:0000259" key="2">
    <source>
        <dbReference type="Pfam" id="PF13514"/>
    </source>
</evidence>
<dbReference type="InterPro" id="IPR038734">
    <property type="entry name" value="YhaN_AAA"/>
</dbReference>
<dbReference type="Pfam" id="PF13514">
    <property type="entry name" value="AAA_27"/>
    <property type="match status" value="1"/>
</dbReference>
<proteinExistence type="predicted"/>
<gene>
    <name evidence="3" type="ORF">ACFFSY_14500</name>
</gene>
<accession>A0ABV5KPH4</accession>
<name>A0ABV5KPH4_9BACL</name>
<dbReference type="SUPFAM" id="SSF52540">
    <property type="entry name" value="P-loop containing nucleoside triphosphate hydrolases"/>
    <property type="match status" value="1"/>
</dbReference>
<protein>
    <submittedName>
        <fullName evidence="3">AAA family ATPase</fullName>
    </submittedName>
</protein>
<dbReference type="PANTHER" id="PTHR41259:SF1">
    <property type="entry name" value="DOUBLE-STRAND BREAK REPAIR RAD50 ATPASE, PUTATIVE-RELATED"/>
    <property type="match status" value="1"/>
</dbReference>
<dbReference type="Proteomes" id="UP001589747">
    <property type="component" value="Unassembled WGS sequence"/>
</dbReference>
<evidence type="ECO:0000313" key="3">
    <source>
        <dbReference type="EMBL" id="MFB9327134.1"/>
    </source>
</evidence>
<feature type="coiled-coil region" evidence="1">
    <location>
        <begin position="339"/>
        <end position="409"/>
    </location>
</feature>
<keyword evidence="4" id="KW-1185">Reference proteome</keyword>
<dbReference type="InterPro" id="IPR027417">
    <property type="entry name" value="P-loop_NTPase"/>
</dbReference>